<keyword evidence="3" id="KW-0413">Isomerase</keyword>
<dbReference type="OrthoDB" id="9788221at2"/>
<comment type="similarity">
    <text evidence="1">Belongs to the PhzF family.</text>
</comment>
<name>A0A0M6Y7M5_9HYPH</name>
<evidence type="ECO:0000313" key="4">
    <source>
        <dbReference type="Proteomes" id="UP000048926"/>
    </source>
</evidence>
<dbReference type="EMBL" id="CXST01000002">
    <property type="protein sequence ID" value="CTQ45399.1"/>
    <property type="molecule type" value="Genomic_DNA"/>
</dbReference>
<evidence type="ECO:0000256" key="1">
    <source>
        <dbReference type="ARBA" id="ARBA00008270"/>
    </source>
</evidence>
<organism evidence="3 4">
    <name type="scientific">Roseibium aggregatum</name>
    <dbReference type="NCBI Taxonomy" id="187304"/>
    <lineage>
        <taxon>Bacteria</taxon>
        <taxon>Pseudomonadati</taxon>
        <taxon>Pseudomonadota</taxon>
        <taxon>Alphaproteobacteria</taxon>
        <taxon>Hyphomicrobiales</taxon>
        <taxon>Stappiaceae</taxon>
        <taxon>Roseibium</taxon>
    </lineage>
</organism>
<dbReference type="NCBIfam" id="TIGR00654">
    <property type="entry name" value="PhzF_family"/>
    <property type="match status" value="1"/>
</dbReference>
<proteinExistence type="inferred from homology"/>
<gene>
    <name evidence="3" type="primary">yddE_1</name>
    <name evidence="3" type="ORF">LAL4801_03849</name>
</gene>
<feature type="active site" evidence="2">
    <location>
        <position position="51"/>
    </location>
</feature>
<keyword evidence="4" id="KW-1185">Reference proteome</keyword>
<evidence type="ECO:0000313" key="3">
    <source>
        <dbReference type="EMBL" id="CTQ45399.1"/>
    </source>
</evidence>
<dbReference type="AlphaFoldDB" id="A0A0M6Y7M5"/>
<dbReference type="Proteomes" id="UP000048926">
    <property type="component" value="Unassembled WGS sequence"/>
</dbReference>
<sequence>MNITNKIQQYAIVDVFAERPLRGNPLAVVPDADDLDEHTMRAIAVEFNLSETSFALAPTKASADFRIRSFTPTGDEVFGVGHNALGVWWWLAETGQLGERTSFVQQLGDELLPVSIGRENGRATVSLAQAMPRHIGDVGDLEALAEALGLDKTEPALGPQEAVVVSTGAAHMLVRLVSRNEVDRAEPDASMLLPLLERAGAQGCYVFTTSGEQRGEAYARFFNPTVGIREDPATGSAAGPLGWLLANRSGAGGQETFTVVQGVSMGRESHIRLLVRPDAVELTGSAVLTATGQLHL</sequence>
<accession>A0A0M6Y7M5</accession>
<dbReference type="SUPFAM" id="SSF54506">
    <property type="entry name" value="Diaminopimelate epimerase-like"/>
    <property type="match status" value="1"/>
</dbReference>
<dbReference type="RefSeq" id="WP_055658442.1">
    <property type="nucleotide sequence ID" value="NZ_CXST01000002.1"/>
</dbReference>
<dbReference type="GO" id="GO:0005737">
    <property type="term" value="C:cytoplasm"/>
    <property type="evidence" value="ECO:0007669"/>
    <property type="project" value="TreeGrafter"/>
</dbReference>
<evidence type="ECO:0000256" key="2">
    <source>
        <dbReference type="PIRSR" id="PIRSR016184-1"/>
    </source>
</evidence>
<dbReference type="InterPro" id="IPR003719">
    <property type="entry name" value="Phenazine_PhzF-like"/>
</dbReference>
<dbReference type="PANTHER" id="PTHR13774">
    <property type="entry name" value="PHENAZINE BIOSYNTHESIS PROTEIN"/>
    <property type="match status" value="1"/>
</dbReference>
<dbReference type="STRING" id="187304.B0E33_04200"/>
<dbReference type="PANTHER" id="PTHR13774:SF32">
    <property type="entry name" value="ANTISENSE-ENHANCING SEQUENCE 1"/>
    <property type="match status" value="1"/>
</dbReference>
<dbReference type="Pfam" id="PF02567">
    <property type="entry name" value="PhzC-PhzF"/>
    <property type="match status" value="1"/>
</dbReference>
<dbReference type="PIRSF" id="PIRSF016184">
    <property type="entry name" value="PhzC_PhzF"/>
    <property type="match status" value="1"/>
</dbReference>
<dbReference type="GO" id="GO:0016853">
    <property type="term" value="F:isomerase activity"/>
    <property type="evidence" value="ECO:0007669"/>
    <property type="project" value="UniProtKB-KW"/>
</dbReference>
<protein>
    <submittedName>
        <fullName evidence="3">Putative isomerase YddE</fullName>
        <ecNumber evidence="3">5.1.-.-</ecNumber>
    </submittedName>
</protein>
<reference evidence="4" key="1">
    <citation type="submission" date="2015-07" db="EMBL/GenBank/DDBJ databases">
        <authorList>
            <person name="Rodrigo-Torres Lidia"/>
            <person name="Arahal R.David."/>
        </authorList>
    </citation>
    <scope>NUCLEOTIDE SEQUENCE [LARGE SCALE GENOMIC DNA]</scope>
    <source>
        <strain evidence="4">CECT 4801</strain>
    </source>
</reference>
<dbReference type="EC" id="5.1.-.-" evidence="3"/>
<dbReference type="Gene3D" id="3.10.310.10">
    <property type="entry name" value="Diaminopimelate Epimerase, Chain A, domain 1"/>
    <property type="match status" value="2"/>
</dbReference>